<keyword evidence="2" id="KW-1185">Reference proteome</keyword>
<dbReference type="RefSeq" id="WP_163946845.1">
    <property type="nucleotide sequence ID" value="NZ_JAAFZH010000003.1"/>
</dbReference>
<evidence type="ECO:0000313" key="2">
    <source>
        <dbReference type="Proteomes" id="UP000474175"/>
    </source>
</evidence>
<comment type="caution">
    <text evidence="1">The sequence shown here is derived from an EMBL/GenBank/DDBJ whole genome shotgun (WGS) entry which is preliminary data.</text>
</comment>
<name>A0A6L9L6X9_9BACT</name>
<organism evidence="1 2">
    <name type="scientific">Spirosoma terrae</name>
    <dbReference type="NCBI Taxonomy" id="1968276"/>
    <lineage>
        <taxon>Bacteria</taxon>
        <taxon>Pseudomonadati</taxon>
        <taxon>Bacteroidota</taxon>
        <taxon>Cytophagia</taxon>
        <taxon>Cytophagales</taxon>
        <taxon>Cytophagaceae</taxon>
        <taxon>Spirosoma</taxon>
    </lineage>
</organism>
<accession>A0A6L9L6X9</accession>
<sequence length="130" mass="14739">MNTEQKYSAQDNCANPSTPPIQFPFSAEAIAKVRDKSITVNTDLFLVQAETMELIQDFMVAYRTSAVIDSVNDLLFRWLTSLDTDLKMPANKTQLHTALQLVQFLAELHEKSAEWEYFFNQTKEGGTNNG</sequence>
<reference evidence="1 2" key="1">
    <citation type="submission" date="2020-02" db="EMBL/GenBank/DDBJ databases">
        <title>Draft genome sequence of two Spirosoma agri KCTC 52727 and Spirosoma terrae KCTC 52035.</title>
        <authorList>
            <person name="Rojas J."/>
            <person name="Ambika Manirajan B."/>
            <person name="Suarez C."/>
            <person name="Ratering S."/>
            <person name="Schnell S."/>
        </authorList>
    </citation>
    <scope>NUCLEOTIDE SEQUENCE [LARGE SCALE GENOMIC DNA]</scope>
    <source>
        <strain evidence="1 2">KCTC 52035</strain>
    </source>
</reference>
<dbReference type="Proteomes" id="UP000474175">
    <property type="component" value="Unassembled WGS sequence"/>
</dbReference>
<evidence type="ECO:0000313" key="1">
    <source>
        <dbReference type="EMBL" id="NDU95267.1"/>
    </source>
</evidence>
<gene>
    <name evidence="1" type="ORF">GK108_10325</name>
</gene>
<dbReference type="EMBL" id="JAAFZH010000003">
    <property type="protein sequence ID" value="NDU95267.1"/>
    <property type="molecule type" value="Genomic_DNA"/>
</dbReference>
<protein>
    <submittedName>
        <fullName evidence="1">Uncharacterized protein</fullName>
    </submittedName>
</protein>
<dbReference type="AlphaFoldDB" id="A0A6L9L6X9"/>
<proteinExistence type="predicted"/>